<dbReference type="GO" id="GO:0005886">
    <property type="term" value="C:plasma membrane"/>
    <property type="evidence" value="ECO:0007669"/>
    <property type="project" value="TreeGrafter"/>
</dbReference>
<dbReference type="Gene3D" id="3.30.450.20">
    <property type="entry name" value="PAS domain"/>
    <property type="match status" value="1"/>
</dbReference>
<accession>A0A1G9BZZ4</accession>
<dbReference type="STRING" id="576118.SAMN05216216_103168"/>
<evidence type="ECO:0000313" key="3">
    <source>
        <dbReference type="Proteomes" id="UP000199008"/>
    </source>
</evidence>
<dbReference type="Pfam" id="PF13596">
    <property type="entry name" value="PAS_10"/>
    <property type="match status" value="1"/>
</dbReference>
<protein>
    <recommendedName>
        <fullName evidence="1">Hemerythrin-like domain-containing protein</fullName>
    </recommendedName>
</protein>
<dbReference type="Gene3D" id="1.20.120.520">
    <property type="entry name" value="nmb1532 protein domain like"/>
    <property type="match status" value="1"/>
</dbReference>
<proteinExistence type="predicted"/>
<feature type="domain" description="Hemerythrin-like" evidence="1">
    <location>
        <begin position="88"/>
        <end position="215"/>
    </location>
</feature>
<dbReference type="RefSeq" id="WP_143003921.1">
    <property type="nucleotide sequence ID" value="NZ_FNFY01000003.1"/>
</dbReference>
<dbReference type="OrthoDB" id="9769774at2"/>
<dbReference type="InterPro" id="IPR035965">
    <property type="entry name" value="PAS-like_dom_sf"/>
</dbReference>
<organism evidence="2 3">
    <name type="scientific">Lacicoccus qingdaonensis</name>
    <dbReference type="NCBI Taxonomy" id="576118"/>
    <lineage>
        <taxon>Bacteria</taxon>
        <taxon>Bacillati</taxon>
        <taxon>Bacillota</taxon>
        <taxon>Bacilli</taxon>
        <taxon>Bacillales</taxon>
        <taxon>Salinicoccaceae</taxon>
        <taxon>Lacicoccus</taxon>
    </lineage>
</organism>
<evidence type="ECO:0000259" key="1">
    <source>
        <dbReference type="Pfam" id="PF01814"/>
    </source>
</evidence>
<dbReference type="AlphaFoldDB" id="A0A1G9BZZ4"/>
<dbReference type="InterPro" id="IPR012312">
    <property type="entry name" value="Hemerythrin-like"/>
</dbReference>
<dbReference type="PANTHER" id="PTHR39966">
    <property type="entry name" value="BLL2471 PROTEIN-RELATED"/>
    <property type="match status" value="1"/>
</dbReference>
<evidence type="ECO:0000313" key="2">
    <source>
        <dbReference type="EMBL" id="SDK45029.1"/>
    </source>
</evidence>
<reference evidence="3" key="1">
    <citation type="submission" date="2016-10" db="EMBL/GenBank/DDBJ databases">
        <authorList>
            <person name="Varghese N."/>
            <person name="Submissions S."/>
        </authorList>
    </citation>
    <scope>NUCLEOTIDE SEQUENCE [LARGE SCALE GENOMIC DNA]</scope>
    <source>
        <strain evidence="3">CGMCC 1.8895</strain>
    </source>
</reference>
<sequence length="399" mass="46960">MSKIMEDVNSIQFLLTRVRDGEQIDSIKPDYSDHVEKLDLINVFKAVLQVNHTNKDITIYDIKRFFEIHQHLYGHDVSEIHISDDMNHPLHVLKKENHLLSDSLNIIQLLVDDVENGEENLIDTLVAEVKRLGEINCHFNRKEKLYFPILERYGIYPLPRTIWKQHDQIRLLIKGLGNRLQKIDSIEFRNIRRTFDDLKTKCEEMILEEDFLIIPITQILFKEKDWLAIAHESSAFGYSIELDGRYRGYVGNQRVKPLNDTEQLQFGGGYLTTKEANLILNNLPVEITFVDKNGLFKYFNNIVESSEMMFIRTPLSIGRNVANCHPPKSLKKVMYVIRDLKNKVKETETMWFKTKDKYIHITYKAVFDEDDEFMGILEYVQDIQPFFELPSDMKRNVSK</sequence>
<dbReference type="SUPFAM" id="SSF55785">
    <property type="entry name" value="PYP-like sensor domain (PAS domain)"/>
    <property type="match status" value="1"/>
</dbReference>
<name>A0A1G9BZZ4_9BACL</name>
<dbReference type="Pfam" id="PF01814">
    <property type="entry name" value="Hemerythrin"/>
    <property type="match status" value="1"/>
</dbReference>
<dbReference type="EMBL" id="FNFY01000003">
    <property type="protein sequence ID" value="SDK45029.1"/>
    <property type="molecule type" value="Genomic_DNA"/>
</dbReference>
<dbReference type="Proteomes" id="UP000199008">
    <property type="component" value="Unassembled WGS sequence"/>
</dbReference>
<dbReference type="PANTHER" id="PTHR39966:SF3">
    <property type="entry name" value="DUF438 DOMAIN-CONTAINING PROTEIN"/>
    <property type="match status" value="1"/>
</dbReference>
<keyword evidence="3" id="KW-1185">Reference proteome</keyword>
<gene>
    <name evidence="2" type="ORF">SAMN05216216_103168</name>
</gene>